<keyword evidence="2" id="KW-1185">Reference proteome</keyword>
<organism evidence="1 2">
    <name type="scientific">Novacetimonas maltaceti</name>
    <dbReference type="NCBI Taxonomy" id="1203393"/>
    <lineage>
        <taxon>Bacteria</taxon>
        <taxon>Pseudomonadati</taxon>
        <taxon>Pseudomonadota</taxon>
        <taxon>Alphaproteobacteria</taxon>
        <taxon>Acetobacterales</taxon>
        <taxon>Acetobacteraceae</taxon>
        <taxon>Novacetimonas</taxon>
    </lineage>
</organism>
<dbReference type="AlphaFoldDB" id="A0A2S3W013"/>
<dbReference type="OrthoDB" id="8265472at2"/>
<protein>
    <submittedName>
        <fullName evidence="1">Uncharacterized protein</fullName>
    </submittedName>
</protein>
<name>A0A2S3W013_9PROT</name>
<sequence length="308" mass="33190">MSRRNLYMGARRALAAVVREHDADDGADADYKVVLNLDAARALLAGYPPPSDPHGSAACFSARYVPFLRAVLDPAPWDTRYCGITVLPHPDGGVSLFATNNRVMLIAHDRTGSVTADGCRVVMSKAAMDACNPPAPFELWFEGEDIPVAPVPDYALPGDVVCAGVSMIVMPQGQPEQAEPDNGGALYAKGLETDHWRGGDRREAPFDWRGFMPKFGIKGTSQKPCAVTSVTQTVVAAAMAAADPEHETLVWDIRSTGEQITYIPRQRDDLLIIVATARNPVSDPQIPAWALRAMEKTKAPAQAQEATP</sequence>
<comment type="caution">
    <text evidence="1">The sequence shown here is derived from an EMBL/GenBank/DDBJ whole genome shotgun (WGS) entry which is preliminary data.</text>
</comment>
<dbReference type="Proteomes" id="UP000237344">
    <property type="component" value="Unassembled WGS sequence"/>
</dbReference>
<proteinExistence type="predicted"/>
<accession>A0A2S3W013</accession>
<gene>
    <name evidence="1" type="ORF">KMAL_22010</name>
</gene>
<evidence type="ECO:0000313" key="1">
    <source>
        <dbReference type="EMBL" id="POF62187.1"/>
    </source>
</evidence>
<reference evidence="1 2" key="1">
    <citation type="submission" date="2018-01" db="EMBL/GenBank/DDBJ databases">
        <title>Draft Genome Sequence of Komagataeibacter maltaceti LMG 1529, a Vinegar Producing Acetic Acid Bacterium Isolated from Malt Vinegar Brewery Acetifiers.</title>
        <authorList>
            <person name="Zhang Q."/>
            <person name="Hollensteiner J."/>
            <person name="Poehlein A."/>
            <person name="Daniel R."/>
        </authorList>
    </citation>
    <scope>NUCLEOTIDE SEQUENCE [LARGE SCALE GENOMIC DNA]</scope>
    <source>
        <strain evidence="1 2">LMG 1529</strain>
    </source>
</reference>
<evidence type="ECO:0000313" key="2">
    <source>
        <dbReference type="Proteomes" id="UP000237344"/>
    </source>
</evidence>
<dbReference type="EMBL" id="POTC01000031">
    <property type="protein sequence ID" value="POF62187.1"/>
    <property type="molecule type" value="Genomic_DNA"/>
</dbReference>
<dbReference type="RefSeq" id="WP_146044204.1">
    <property type="nucleotide sequence ID" value="NZ_NKUE01000024.1"/>
</dbReference>